<dbReference type="PANTHER" id="PTHR42648:SF11">
    <property type="entry name" value="TRANSPOSON TY4-P GAG-POL POLYPROTEIN"/>
    <property type="match status" value="1"/>
</dbReference>
<comment type="function">
    <text evidence="1">The aspartyl protease (PR) mediates the proteolytic cleavages of the Gag and Gag-Pol polyproteins after assembly of the VLP.</text>
</comment>
<evidence type="ECO:0000256" key="2">
    <source>
        <dbReference type="ARBA" id="ARBA00022578"/>
    </source>
</evidence>
<evidence type="ECO:0000256" key="1">
    <source>
        <dbReference type="ARBA" id="ARBA00002180"/>
    </source>
</evidence>
<evidence type="ECO:0000256" key="4">
    <source>
        <dbReference type="ARBA" id="ARBA00022670"/>
    </source>
</evidence>
<dbReference type="Proteomes" id="UP000076874">
    <property type="component" value="Unassembled WGS sequence"/>
</dbReference>
<keyword evidence="19" id="KW-0233">DNA recombination</keyword>
<dbReference type="GO" id="GO:0046872">
    <property type="term" value="F:metal ion binding"/>
    <property type="evidence" value="ECO:0007669"/>
    <property type="project" value="UniProtKB-KW"/>
</dbReference>
<dbReference type="PANTHER" id="PTHR42648">
    <property type="entry name" value="TRANSPOSASE, PUTATIVE-RELATED"/>
    <property type="match status" value="1"/>
</dbReference>
<dbReference type="GO" id="GO:0032196">
    <property type="term" value="P:transposition"/>
    <property type="evidence" value="ECO:0007669"/>
    <property type="project" value="UniProtKB-KW"/>
</dbReference>
<dbReference type="GO" id="GO:0004519">
    <property type="term" value="F:endonuclease activity"/>
    <property type="evidence" value="ECO:0007669"/>
    <property type="project" value="UniProtKB-KW"/>
</dbReference>
<evidence type="ECO:0000313" key="24">
    <source>
        <dbReference type="Proteomes" id="UP000076874"/>
    </source>
</evidence>
<keyword evidence="6" id="KW-0540">Nuclease</keyword>
<sequence>MATTGIQPFHSFHSKNTNSWLFDTGIDSHIVNDKKWFLPGTMREVDVTLNTGGGKVNIGMMGTARLVVENPKGEPVEILLRDTLYSPGMDINLLSGLRFYQAGGFIHRNGTLINSEGKHLVKLDVPGHGFYIPIRIADIPKSVTPDTLYHALVSSSEKTVAAVESGALVTPDVVDKYKKDDPCKPCEVSKAVHFKLKDRRANKATSPGEVYHLDATIDYNANRLKRKPKRIQLDNGTDVQVAMYEKYCRDEGIRLRASPPYRYEQNGRIERMVRRVIVKMRTIMVAQQIPIELWPEIAKATAYLYNVTARADGTVPLVEWKRRAGDPDFKLDLSYLRALGCKCFFRKHDGLIQRQYITKMKCITDDEKQYHQSWPKGTWRKTKAITVTTDNDDVVVTAEEEITNSVRYRQPKPSTKEKLAEI</sequence>
<comment type="caution">
    <text evidence="23">The sequence shown here is derived from an EMBL/GenBank/DDBJ whole genome shotgun (WGS) entry which is preliminary data.</text>
</comment>
<dbReference type="InterPro" id="IPR001584">
    <property type="entry name" value="Integrase_cat-core"/>
</dbReference>
<dbReference type="GO" id="GO:0003887">
    <property type="term" value="F:DNA-directed DNA polymerase activity"/>
    <property type="evidence" value="ECO:0007669"/>
    <property type="project" value="UniProtKB-KW"/>
</dbReference>
<evidence type="ECO:0000256" key="11">
    <source>
        <dbReference type="ARBA" id="ARBA00022840"/>
    </source>
</evidence>
<proteinExistence type="predicted"/>
<dbReference type="InterPro" id="IPR036397">
    <property type="entry name" value="RNaseH_sf"/>
</dbReference>
<dbReference type="SUPFAM" id="SSF53098">
    <property type="entry name" value="Ribonuclease H-like"/>
    <property type="match status" value="1"/>
</dbReference>
<dbReference type="GO" id="GO:0005634">
    <property type="term" value="C:nucleus"/>
    <property type="evidence" value="ECO:0007669"/>
    <property type="project" value="UniProtKB-ARBA"/>
</dbReference>
<keyword evidence="3" id="KW-1188">Viral release from host cell</keyword>
<keyword evidence="11" id="KW-0067">ATP-binding</keyword>
<dbReference type="GO" id="GO:0003964">
    <property type="term" value="F:RNA-directed DNA polymerase activity"/>
    <property type="evidence" value="ECO:0007669"/>
    <property type="project" value="UniProtKB-KW"/>
</dbReference>
<evidence type="ECO:0000256" key="18">
    <source>
        <dbReference type="ARBA" id="ARBA00023125"/>
    </source>
</evidence>
<evidence type="ECO:0000256" key="5">
    <source>
        <dbReference type="ARBA" id="ARBA00022695"/>
    </source>
</evidence>
<evidence type="ECO:0000256" key="14">
    <source>
        <dbReference type="ARBA" id="ARBA00022908"/>
    </source>
</evidence>
<gene>
    <name evidence="23" type="ORF">SPI_03209</name>
</gene>
<evidence type="ECO:0000256" key="7">
    <source>
        <dbReference type="ARBA" id="ARBA00022723"/>
    </source>
</evidence>
<evidence type="ECO:0000256" key="3">
    <source>
        <dbReference type="ARBA" id="ARBA00022612"/>
    </source>
</evidence>
<keyword evidence="2" id="KW-0815">Transposition</keyword>
<dbReference type="Gene3D" id="3.30.420.10">
    <property type="entry name" value="Ribonuclease H-like superfamily/Ribonuclease H"/>
    <property type="match status" value="1"/>
</dbReference>
<evidence type="ECO:0000256" key="16">
    <source>
        <dbReference type="ARBA" id="ARBA00022932"/>
    </source>
</evidence>
<keyword evidence="14" id="KW-0229">DNA integration</keyword>
<evidence type="ECO:0000256" key="15">
    <source>
        <dbReference type="ARBA" id="ARBA00022918"/>
    </source>
</evidence>
<evidence type="ECO:0000259" key="22">
    <source>
        <dbReference type="PROSITE" id="PS50994"/>
    </source>
</evidence>
<evidence type="ECO:0000256" key="17">
    <source>
        <dbReference type="ARBA" id="ARBA00023113"/>
    </source>
</evidence>
<evidence type="ECO:0000256" key="19">
    <source>
        <dbReference type="ARBA" id="ARBA00023172"/>
    </source>
</evidence>
<evidence type="ECO:0000256" key="13">
    <source>
        <dbReference type="ARBA" id="ARBA00022884"/>
    </source>
</evidence>
<keyword evidence="7" id="KW-0479">Metal-binding</keyword>
<feature type="domain" description="Integrase catalytic" evidence="22">
    <location>
        <begin position="141"/>
        <end position="327"/>
    </location>
</feature>
<reference evidence="23 24" key="1">
    <citation type="journal article" date="2016" name="Genome Biol. Evol.">
        <title>Divergent and convergent evolution of fungal pathogenicity.</title>
        <authorList>
            <person name="Shang Y."/>
            <person name="Xiao G."/>
            <person name="Zheng P."/>
            <person name="Cen K."/>
            <person name="Zhan S."/>
            <person name="Wang C."/>
        </authorList>
    </citation>
    <scope>NUCLEOTIDE SEQUENCE [LARGE SCALE GENOMIC DNA]</scope>
    <source>
        <strain evidence="23 24">RCEF 264</strain>
    </source>
</reference>
<keyword evidence="18" id="KW-0238">DNA-binding</keyword>
<dbReference type="GO" id="GO:0005524">
    <property type="term" value="F:ATP binding"/>
    <property type="evidence" value="ECO:0007669"/>
    <property type="project" value="UniProtKB-KW"/>
</dbReference>
<keyword evidence="12" id="KW-0460">Magnesium</keyword>
<dbReference type="AlphaFoldDB" id="A0A162J6S2"/>
<evidence type="ECO:0000256" key="6">
    <source>
        <dbReference type="ARBA" id="ARBA00022722"/>
    </source>
</evidence>
<evidence type="ECO:0000256" key="10">
    <source>
        <dbReference type="ARBA" id="ARBA00022801"/>
    </source>
</evidence>
<evidence type="ECO:0000256" key="20">
    <source>
        <dbReference type="ARBA" id="ARBA00048173"/>
    </source>
</evidence>
<keyword evidence="5" id="KW-0548">Nucleotidyltransferase</keyword>
<dbReference type="OrthoDB" id="5024961at2759"/>
<evidence type="ECO:0000256" key="12">
    <source>
        <dbReference type="ARBA" id="ARBA00022842"/>
    </source>
</evidence>
<dbReference type="GO" id="GO:0006508">
    <property type="term" value="P:proteolysis"/>
    <property type="evidence" value="ECO:0007669"/>
    <property type="project" value="UniProtKB-KW"/>
</dbReference>
<keyword evidence="13" id="KW-0694">RNA-binding</keyword>
<dbReference type="InterPro" id="IPR012337">
    <property type="entry name" value="RNaseH-like_sf"/>
</dbReference>
<dbReference type="GO" id="GO:0008233">
    <property type="term" value="F:peptidase activity"/>
    <property type="evidence" value="ECO:0007669"/>
    <property type="project" value="UniProtKB-KW"/>
</dbReference>
<evidence type="ECO:0000256" key="9">
    <source>
        <dbReference type="ARBA" id="ARBA00022759"/>
    </source>
</evidence>
<dbReference type="EMBL" id="AZHD01000004">
    <property type="protein sequence ID" value="OAA64562.1"/>
    <property type="molecule type" value="Genomic_DNA"/>
</dbReference>
<organism evidence="23 24">
    <name type="scientific">Niveomyces insectorum RCEF 264</name>
    <dbReference type="NCBI Taxonomy" id="1081102"/>
    <lineage>
        <taxon>Eukaryota</taxon>
        <taxon>Fungi</taxon>
        <taxon>Dikarya</taxon>
        <taxon>Ascomycota</taxon>
        <taxon>Pezizomycotina</taxon>
        <taxon>Sordariomycetes</taxon>
        <taxon>Hypocreomycetidae</taxon>
        <taxon>Hypocreales</taxon>
        <taxon>Cordycipitaceae</taxon>
        <taxon>Niveomyces</taxon>
    </lineage>
</organism>
<evidence type="ECO:0000256" key="8">
    <source>
        <dbReference type="ARBA" id="ARBA00022741"/>
    </source>
</evidence>
<dbReference type="InterPro" id="IPR054722">
    <property type="entry name" value="PolX-like_BBD"/>
</dbReference>
<dbReference type="PROSITE" id="PS50994">
    <property type="entry name" value="INTEGRASE"/>
    <property type="match status" value="1"/>
</dbReference>
<keyword evidence="17" id="KW-0917">Virion maturation</keyword>
<dbReference type="GO" id="GO:0006310">
    <property type="term" value="P:DNA recombination"/>
    <property type="evidence" value="ECO:0007669"/>
    <property type="project" value="UniProtKB-KW"/>
</dbReference>
<comment type="catalytic activity">
    <reaction evidence="20">
        <text>DNA(n) + a 2'-deoxyribonucleoside 5'-triphosphate = DNA(n+1) + diphosphate</text>
        <dbReference type="Rhea" id="RHEA:22508"/>
        <dbReference type="Rhea" id="RHEA-COMP:17339"/>
        <dbReference type="Rhea" id="RHEA-COMP:17340"/>
        <dbReference type="ChEBI" id="CHEBI:33019"/>
        <dbReference type="ChEBI" id="CHEBI:61560"/>
        <dbReference type="ChEBI" id="CHEBI:173112"/>
        <dbReference type="EC" id="2.7.7.49"/>
    </reaction>
</comment>
<comment type="catalytic activity">
    <reaction evidence="21">
        <text>DNA(n) + a 2'-deoxyribonucleoside 5'-triphosphate = DNA(n+1) + diphosphate</text>
        <dbReference type="Rhea" id="RHEA:22508"/>
        <dbReference type="Rhea" id="RHEA-COMP:17339"/>
        <dbReference type="Rhea" id="RHEA-COMP:17340"/>
        <dbReference type="ChEBI" id="CHEBI:33019"/>
        <dbReference type="ChEBI" id="CHEBI:61560"/>
        <dbReference type="ChEBI" id="CHEBI:173112"/>
        <dbReference type="EC" id="2.7.7.7"/>
    </reaction>
</comment>
<keyword evidence="10" id="KW-0378">Hydrolase</keyword>
<protein>
    <submittedName>
        <fullName evidence="23">Ribonuclease H-like protein</fullName>
    </submittedName>
</protein>
<dbReference type="GO" id="GO:0015074">
    <property type="term" value="P:DNA integration"/>
    <property type="evidence" value="ECO:0007669"/>
    <property type="project" value="UniProtKB-KW"/>
</dbReference>
<dbReference type="Pfam" id="PF22936">
    <property type="entry name" value="Pol_BBD"/>
    <property type="match status" value="1"/>
</dbReference>
<keyword evidence="16" id="KW-0239">DNA-directed DNA polymerase</keyword>
<keyword evidence="9" id="KW-0255">Endonuclease</keyword>
<keyword evidence="24" id="KW-1185">Reference proteome</keyword>
<evidence type="ECO:0000313" key="23">
    <source>
        <dbReference type="EMBL" id="OAA64562.1"/>
    </source>
</evidence>
<keyword evidence="16" id="KW-0808">Transferase</keyword>
<dbReference type="GO" id="GO:0003677">
    <property type="term" value="F:DNA binding"/>
    <property type="evidence" value="ECO:0007669"/>
    <property type="project" value="UniProtKB-KW"/>
</dbReference>
<keyword evidence="4" id="KW-0645">Protease</keyword>
<dbReference type="GO" id="GO:0003723">
    <property type="term" value="F:RNA binding"/>
    <property type="evidence" value="ECO:0007669"/>
    <property type="project" value="UniProtKB-KW"/>
</dbReference>
<keyword evidence="8" id="KW-0547">Nucleotide-binding</keyword>
<dbReference type="STRING" id="1081102.A0A162J6S2"/>
<keyword evidence="15" id="KW-0695">RNA-directed DNA polymerase</keyword>
<name>A0A162J6S2_9HYPO</name>
<dbReference type="InterPro" id="IPR039537">
    <property type="entry name" value="Retrotran_Ty1/copia-like"/>
</dbReference>
<accession>A0A162J6S2</accession>
<evidence type="ECO:0000256" key="21">
    <source>
        <dbReference type="ARBA" id="ARBA00049244"/>
    </source>
</evidence>